<protein>
    <recommendedName>
        <fullName evidence="2">histidine kinase</fullName>
        <ecNumber evidence="2">2.7.13.3</ecNumber>
    </recommendedName>
</protein>
<feature type="domain" description="Signal transduction histidine kinase subgroup 3 dimerisation and phosphoacceptor" evidence="9">
    <location>
        <begin position="8"/>
        <end position="71"/>
    </location>
</feature>
<dbReference type="InterPro" id="IPR003594">
    <property type="entry name" value="HATPase_dom"/>
</dbReference>
<dbReference type="CDD" id="cd16917">
    <property type="entry name" value="HATPase_UhpB-NarQ-NarX-like"/>
    <property type="match status" value="1"/>
</dbReference>
<dbReference type="Gene3D" id="1.20.5.1930">
    <property type="match status" value="1"/>
</dbReference>
<dbReference type="EMBL" id="CAFBAA010000011">
    <property type="protein sequence ID" value="CAB4842397.1"/>
    <property type="molecule type" value="Genomic_DNA"/>
</dbReference>
<proteinExistence type="predicted"/>
<dbReference type="PANTHER" id="PTHR24421">
    <property type="entry name" value="NITRATE/NITRITE SENSOR PROTEIN NARX-RELATED"/>
    <property type="match status" value="1"/>
</dbReference>
<dbReference type="Gene3D" id="3.30.565.10">
    <property type="entry name" value="Histidine kinase-like ATPase, C-terminal domain"/>
    <property type="match status" value="1"/>
</dbReference>
<evidence type="ECO:0000259" key="9">
    <source>
        <dbReference type="Pfam" id="PF07730"/>
    </source>
</evidence>
<dbReference type="Pfam" id="PF02518">
    <property type="entry name" value="HATPase_c"/>
    <property type="match status" value="1"/>
</dbReference>
<evidence type="ECO:0000256" key="7">
    <source>
        <dbReference type="ARBA" id="ARBA00022840"/>
    </source>
</evidence>
<dbReference type="GO" id="GO:0005524">
    <property type="term" value="F:ATP binding"/>
    <property type="evidence" value="ECO:0007669"/>
    <property type="project" value="UniProtKB-KW"/>
</dbReference>
<keyword evidence="3" id="KW-0597">Phosphoprotein</keyword>
<organism evidence="10">
    <name type="scientific">freshwater metagenome</name>
    <dbReference type="NCBI Taxonomy" id="449393"/>
    <lineage>
        <taxon>unclassified sequences</taxon>
        <taxon>metagenomes</taxon>
        <taxon>ecological metagenomes</taxon>
    </lineage>
</organism>
<dbReference type="SUPFAM" id="SSF55874">
    <property type="entry name" value="ATPase domain of HSP90 chaperone/DNA topoisomerase II/histidine kinase"/>
    <property type="match status" value="1"/>
</dbReference>
<keyword evidence="7" id="KW-0067">ATP-binding</keyword>
<keyword evidence="6" id="KW-0418">Kinase</keyword>
<dbReference type="GO" id="GO:0016020">
    <property type="term" value="C:membrane"/>
    <property type="evidence" value="ECO:0007669"/>
    <property type="project" value="InterPro"/>
</dbReference>
<dbReference type="InterPro" id="IPR036890">
    <property type="entry name" value="HATPase_C_sf"/>
</dbReference>
<dbReference type="PANTHER" id="PTHR24421:SF10">
    <property type="entry name" value="NITRATE_NITRITE SENSOR PROTEIN NARQ"/>
    <property type="match status" value="1"/>
</dbReference>
<sequence length="200" mass="22456">MEQDIMAERVRVAREIHDGLAQQIAALGYELDTLSTHPGVNPAARVETRRIRTELSGTLVDLRQQMHHLAHDPITLRDEIESLFAHLNIRTHLDIHEEQLPDGTGWQVRAIVHEAVRNIAQHSHATEAWCHYTATPHSLHLVIEDNGIGISDHRNSERRGLTGMQERANLIGAELKIQNRIGEPGCRLTLTLTTEAAGDR</sequence>
<name>A0A6J6MHR2_9ZZZZ</name>
<evidence type="ECO:0000313" key="10">
    <source>
        <dbReference type="EMBL" id="CAB4673770.1"/>
    </source>
</evidence>
<keyword evidence="5" id="KW-0547">Nucleotide-binding</keyword>
<dbReference type="AlphaFoldDB" id="A0A6J6MHR2"/>
<gene>
    <name evidence="10" type="ORF">UFOPK2342_00617</name>
    <name evidence="11" type="ORF">UFOPK3266_00622</name>
</gene>
<keyword evidence="4" id="KW-0808">Transferase</keyword>
<dbReference type="InterPro" id="IPR050482">
    <property type="entry name" value="Sensor_HK_TwoCompSys"/>
</dbReference>
<comment type="catalytic activity">
    <reaction evidence="1">
        <text>ATP + protein L-histidine = ADP + protein N-phospho-L-histidine.</text>
        <dbReference type="EC" id="2.7.13.3"/>
    </reaction>
</comment>
<evidence type="ECO:0000256" key="5">
    <source>
        <dbReference type="ARBA" id="ARBA00022741"/>
    </source>
</evidence>
<feature type="domain" description="Histidine kinase/HSP90-like ATPase" evidence="8">
    <location>
        <begin position="108"/>
        <end position="193"/>
    </location>
</feature>
<dbReference type="GO" id="GO:0000155">
    <property type="term" value="F:phosphorelay sensor kinase activity"/>
    <property type="evidence" value="ECO:0007669"/>
    <property type="project" value="InterPro"/>
</dbReference>
<evidence type="ECO:0000313" key="11">
    <source>
        <dbReference type="EMBL" id="CAB4842397.1"/>
    </source>
</evidence>
<evidence type="ECO:0000259" key="8">
    <source>
        <dbReference type="Pfam" id="PF02518"/>
    </source>
</evidence>
<reference evidence="10" key="1">
    <citation type="submission" date="2020-05" db="EMBL/GenBank/DDBJ databases">
        <authorList>
            <person name="Chiriac C."/>
            <person name="Salcher M."/>
            <person name="Ghai R."/>
            <person name="Kavagutti S V."/>
        </authorList>
    </citation>
    <scope>NUCLEOTIDE SEQUENCE</scope>
</reference>
<accession>A0A6J6MHR2</accession>
<evidence type="ECO:0000256" key="6">
    <source>
        <dbReference type="ARBA" id="ARBA00022777"/>
    </source>
</evidence>
<dbReference type="InterPro" id="IPR011712">
    <property type="entry name" value="Sig_transdc_His_kin_sub3_dim/P"/>
</dbReference>
<dbReference type="Pfam" id="PF07730">
    <property type="entry name" value="HisKA_3"/>
    <property type="match status" value="1"/>
</dbReference>
<evidence type="ECO:0000256" key="4">
    <source>
        <dbReference type="ARBA" id="ARBA00022679"/>
    </source>
</evidence>
<evidence type="ECO:0000256" key="3">
    <source>
        <dbReference type="ARBA" id="ARBA00022553"/>
    </source>
</evidence>
<dbReference type="EMBL" id="CAEZXB010000008">
    <property type="protein sequence ID" value="CAB4673770.1"/>
    <property type="molecule type" value="Genomic_DNA"/>
</dbReference>
<evidence type="ECO:0000256" key="2">
    <source>
        <dbReference type="ARBA" id="ARBA00012438"/>
    </source>
</evidence>
<dbReference type="GO" id="GO:0046983">
    <property type="term" value="F:protein dimerization activity"/>
    <property type="evidence" value="ECO:0007669"/>
    <property type="project" value="InterPro"/>
</dbReference>
<evidence type="ECO:0000256" key="1">
    <source>
        <dbReference type="ARBA" id="ARBA00000085"/>
    </source>
</evidence>
<dbReference type="EC" id="2.7.13.3" evidence="2"/>